<feature type="domain" description="Nucleolar 27S pre-rRNA processing Urb2/Npa2 C-terminal" evidence="1">
    <location>
        <begin position="109"/>
        <end position="280"/>
    </location>
</feature>
<proteinExistence type="predicted"/>
<dbReference type="STRING" id="870435.A0A0C3NV28"/>
<sequence length="312" mass="34495">MSHTNAVAREVLDAQVARAAGELRRNQGPWASGGSMQKLDTLLDDLAPQGTLKVVQAFVTHCLDAFTDRLHLYGGSSELKDHYLELIAKHCSDSECHHFKRFGHCHSYIQWQPAGVRSVDLGSVWSLLCKMLSGTIDHDTASSFAIFHCIGSVAGSLVRLKRGIIIHTLSDLAFVLHRLLLTTRRMRSQPGAKQSKLVAGILRRLLTALSVKTVPCVHTTQHTAIAAETRKAETLEKPFAEHVGHVLFAYIDSMNDPLCILTPEIRWEIEPGLFSSCEMLVVLEGVREAAICEEGVMRYVSMAAELSSPFRE</sequence>
<dbReference type="Pfam" id="PF10441">
    <property type="entry name" value="Urb2"/>
    <property type="match status" value="1"/>
</dbReference>
<reference evidence="2 3" key="1">
    <citation type="submission" date="2014-04" db="EMBL/GenBank/DDBJ databases">
        <authorList>
            <consortium name="DOE Joint Genome Institute"/>
            <person name="Kuo A."/>
            <person name="Kohler A."/>
            <person name="Costa M.D."/>
            <person name="Nagy L.G."/>
            <person name="Floudas D."/>
            <person name="Copeland A."/>
            <person name="Barry K.W."/>
            <person name="Cichocki N."/>
            <person name="Veneault-Fourrey C."/>
            <person name="LaButti K."/>
            <person name="Lindquist E.A."/>
            <person name="Lipzen A."/>
            <person name="Lundell T."/>
            <person name="Morin E."/>
            <person name="Murat C."/>
            <person name="Sun H."/>
            <person name="Tunlid A."/>
            <person name="Henrissat B."/>
            <person name="Grigoriev I.V."/>
            <person name="Hibbett D.S."/>
            <person name="Martin F."/>
            <person name="Nordberg H.P."/>
            <person name="Cantor M.N."/>
            <person name="Hua S.X."/>
        </authorList>
    </citation>
    <scope>NUCLEOTIDE SEQUENCE [LARGE SCALE GENOMIC DNA]</scope>
    <source>
        <strain evidence="2 3">Marx 270</strain>
    </source>
</reference>
<reference evidence="3" key="2">
    <citation type="submission" date="2015-01" db="EMBL/GenBank/DDBJ databases">
        <title>Evolutionary Origins and Diversification of the Mycorrhizal Mutualists.</title>
        <authorList>
            <consortium name="DOE Joint Genome Institute"/>
            <consortium name="Mycorrhizal Genomics Consortium"/>
            <person name="Kohler A."/>
            <person name="Kuo A."/>
            <person name="Nagy L.G."/>
            <person name="Floudas D."/>
            <person name="Copeland A."/>
            <person name="Barry K.W."/>
            <person name="Cichocki N."/>
            <person name="Veneault-Fourrey C."/>
            <person name="LaButti K."/>
            <person name="Lindquist E.A."/>
            <person name="Lipzen A."/>
            <person name="Lundell T."/>
            <person name="Morin E."/>
            <person name="Murat C."/>
            <person name="Riley R."/>
            <person name="Ohm R."/>
            <person name="Sun H."/>
            <person name="Tunlid A."/>
            <person name="Henrissat B."/>
            <person name="Grigoriev I.V."/>
            <person name="Hibbett D.S."/>
            <person name="Martin F."/>
        </authorList>
    </citation>
    <scope>NUCLEOTIDE SEQUENCE [LARGE SCALE GENOMIC DNA]</scope>
    <source>
        <strain evidence="3">Marx 270</strain>
    </source>
</reference>
<dbReference type="HOGENOM" id="CLU_891729_0_0_1"/>
<dbReference type="AlphaFoldDB" id="A0A0C3NV28"/>
<dbReference type="Proteomes" id="UP000054217">
    <property type="component" value="Unassembled WGS sequence"/>
</dbReference>
<dbReference type="OrthoDB" id="160374at2759"/>
<gene>
    <name evidence="2" type="ORF">M404DRAFT_30686</name>
</gene>
<protein>
    <recommendedName>
        <fullName evidence="1">Nucleolar 27S pre-rRNA processing Urb2/Npa2 C-terminal domain-containing protein</fullName>
    </recommendedName>
</protein>
<evidence type="ECO:0000313" key="2">
    <source>
        <dbReference type="EMBL" id="KIN99265.1"/>
    </source>
</evidence>
<evidence type="ECO:0000313" key="3">
    <source>
        <dbReference type="Proteomes" id="UP000054217"/>
    </source>
</evidence>
<dbReference type="InterPro" id="IPR018849">
    <property type="entry name" value="Urb2/Npa2_C"/>
</dbReference>
<organism evidence="2 3">
    <name type="scientific">Pisolithus tinctorius Marx 270</name>
    <dbReference type="NCBI Taxonomy" id="870435"/>
    <lineage>
        <taxon>Eukaryota</taxon>
        <taxon>Fungi</taxon>
        <taxon>Dikarya</taxon>
        <taxon>Basidiomycota</taxon>
        <taxon>Agaricomycotina</taxon>
        <taxon>Agaricomycetes</taxon>
        <taxon>Agaricomycetidae</taxon>
        <taxon>Boletales</taxon>
        <taxon>Sclerodermatineae</taxon>
        <taxon>Pisolithaceae</taxon>
        <taxon>Pisolithus</taxon>
    </lineage>
</organism>
<evidence type="ECO:0000259" key="1">
    <source>
        <dbReference type="Pfam" id="PF10441"/>
    </source>
</evidence>
<name>A0A0C3NV28_PISTI</name>
<accession>A0A0C3NV28</accession>
<keyword evidence="3" id="KW-1185">Reference proteome</keyword>
<dbReference type="EMBL" id="KN832007">
    <property type="protein sequence ID" value="KIN99265.1"/>
    <property type="molecule type" value="Genomic_DNA"/>
</dbReference>
<dbReference type="InParanoid" id="A0A0C3NV28"/>